<dbReference type="InterPro" id="IPR004177">
    <property type="entry name" value="DDHD_dom"/>
</dbReference>
<keyword evidence="9" id="KW-1185">Reference proteome</keyword>
<dbReference type="STRING" id="947166.A0A1D1VR65"/>
<feature type="compositionally biased region" description="Polar residues" evidence="6">
    <location>
        <begin position="662"/>
        <end position="671"/>
    </location>
</feature>
<dbReference type="FunFam" id="3.40.50.1000:FF:000173">
    <property type="entry name" value="Membrane-associated phosphatidylinositol transfer protein 2"/>
    <property type="match status" value="1"/>
</dbReference>
<accession>A0A1D1VR65</accession>
<dbReference type="InterPro" id="IPR001666">
    <property type="entry name" value="PI_transfer"/>
</dbReference>
<comment type="subcellular location">
    <subcellularLocation>
        <location evidence="1">Endomembrane system</location>
        <topology evidence="1">Peripheral membrane protein</topology>
    </subcellularLocation>
</comment>
<dbReference type="GO" id="GO:0008525">
    <property type="term" value="F:phosphatidylcholine transporter activity"/>
    <property type="evidence" value="ECO:0007669"/>
    <property type="project" value="TreeGrafter"/>
</dbReference>
<dbReference type="SUPFAM" id="SSF56784">
    <property type="entry name" value="HAD-like"/>
    <property type="match status" value="1"/>
</dbReference>
<feature type="compositionally biased region" description="Polar residues" evidence="6">
    <location>
        <begin position="321"/>
        <end position="334"/>
    </location>
</feature>
<feature type="compositionally biased region" description="Low complexity" evidence="6">
    <location>
        <begin position="1245"/>
        <end position="1259"/>
    </location>
</feature>
<evidence type="ECO:0000256" key="3">
    <source>
        <dbReference type="ARBA" id="ARBA00022481"/>
    </source>
</evidence>
<dbReference type="Gene3D" id="3.40.50.1000">
    <property type="entry name" value="HAD superfamily/HAD-like"/>
    <property type="match status" value="1"/>
</dbReference>
<evidence type="ECO:0000256" key="5">
    <source>
        <dbReference type="ARBA" id="ARBA00022837"/>
    </source>
</evidence>
<comment type="caution">
    <text evidence="8">The sequence shown here is derived from an EMBL/GenBank/DDBJ whole genome shotgun (WGS) entry which is preliminary data.</text>
</comment>
<dbReference type="GO" id="GO:0012505">
    <property type="term" value="C:endomembrane system"/>
    <property type="evidence" value="ECO:0007669"/>
    <property type="project" value="UniProtKB-SubCell"/>
</dbReference>
<feature type="compositionally biased region" description="Basic residues" evidence="6">
    <location>
        <begin position="1288"/>
        <end position="1297"/>
    </location>
</feature>
<gene>
    <name evidence="8" type="primary">RvY_14394-1</name>
    <name evidence="8" type="synonym">RvY_14394.1</name>
    <name evidence="8" type="ORF">RvY_14394</name>
</gene>
<dbReference type="InterPro" id="IPR023214">
    <property type="entry name" value="HAD_sf"/>
</dbReference>
<evidence type="ECO:0000256" key="6">
    <source>
        <dbReference type="SAM" id="MobiDB-lite"/>
    </source>
</evidence>
<dbReference type="GO" id="GO:0005737">
    <property type="term" value="C:cytoplasm"/>
    <property type="evidence" value="ECO:0007669"/>
    <property type="project" value="TreeGrafter"/>
</dbReference>
<evidence type="ECO:0000313" key="8">
    <source>
        <dbReference type="EMBL" id="GAV04055.1"/>
    </source>
</evidence>
<dbReference type="SMART" id="SM00775">
    <property type="entry name" value="LNS2"/>
    <property type="match status" value="1"/>
</dbReference>
<dbReference type="GO" id="GO:0031210">
    <property type="term" value="F:phosphatidylcholine binding"/>
    <property type="evidence" value="ECO:0007669"/>
    <property type="project" value="TreeGrafter"/>
</dbReference>
<dbReference type="Gene3D" id="3.30.530.20">
    <property type="match status" value="1"/>
</dbReference>
<proteinExistence type="inferred from homology"/>
<dbReference type="FunFam" id="3.30.530.20:FF:000028">
    <property type="entry name" value="Phosphatidylinositol transfer protein 5"/>
    <property type="match status" value="1"/>
</dbReference>
<feature type="compositionally biased region" description="Basic and acidic residues" evidence="6">
    <location>
        <begin position="1264"/>
        <end position="1278"/>
    </location>
</feature>
<feature type="region of interest" description="Disordered" evidence="6">
    <location>
        <begin position="1215"/>
        <end position="1297"/>
    </location>
</feature>
<dbReference type="Proteomes" id="UP000186922">
    <property type="component" value="Unassembled WGS sequence"/>
</dbReference>
<dbReference type="PROSITE" id="PS51043">
    <property type="entry name" value="DDHD"/>
    <property type="match status" value="1"/>
</dbReference>
<keyword evidence="4" id="KW-0597">Phosphoprotein</keyword>
<evidence type="ECO:0000256" key="4">
    <source>
        <dbReference type="ARBA" id="ARBA00022553"/>
    </source>
</evidence>
<feature type="region of interest" description="Disordered" evidence="6">
    <location>
        <begin position="637"/>
        <end position="671"/>
    </location>
</feature>
<dbReference type="PRINTS" id="PR00391">
    <property type="entry name" value="PITRANSFER"/>
</dbReference>
<dbReference type="PANTHER" id="PTHR10658">
    <property type="entry name" value="PHOSPHATIDYLINOSITOL TRANSFER PROTEIN"/>
    <property type="match status" value="1"/>
</dbReference>
<organism evidence="8 9">
    <name type="scientific">Ramazzottius varieornatus</name>
    <name type="common">Water bear</name>
    <name type="synonym">Tardigrade</name>
    <dbReference type="NCBI Taxonomy" id="947166"/>
    <lineage>
        <taxon>Eukaryota</taxon>
        <taxon>Metazoa</taxon>
        <taxon>Ecdysozoa</taxon>
        <taxon>Tardigrada</taxon>
        <taxon>Eutardigrada</taxon>
        <taxon>Parachela</taxon>
        <taxon>Hypsibioidea</taxon>
        <taxon>Ramazzottiidae</taxon>
        <taxon>Ramazzottius</taxon>
    </lineage>
</organism>
<evidence type="ECO:0000256" key="2">
    <source>
        <dbReference type="ARBA" id="ARBA00010316"/>
    </source>
</evidence>
<protein>
    <recommendedName>
        <fullName evidence="7">DDHD domain-containing protein</fullName>
    </recommendedName>
</protein>
<evidence type="ECO:0000256" key="1">
    <source>
        <dbReference type="ARBA" id="ARBA00004184"/>
    </source>
</evidence>
<dbReference type="InterPro" id="IPR031315">
    <property type="entry name" value="LNS2/PITP"/>
</dbReference>
<feature type="domain" description="DDHD" evidence="7">
    <location>
        <begin position="720"/>
        <end position="898"/>
    </location>
</feature>
<comment type="similarity">
    <text evidence="2">Belongs to the PtdIns transfer protein family. PI transfer class IIA subfamily.</text>
</comment>
<dbReference type="Pfam" id="PF02121">
    <property type="entry name" value="IP_trans"/>
    <property type="match status" value="1"/>
</dbReference>
<feature type="region of interest" description="Disordered" evidence="6">
    <location>
        <begin position="595"/>
        <end position="620"/>
    </location>
</feature>
<dbReference type="OrthoDB" id="18453at2759"/>
<keyword evidence="3" id="KW-0488">Methylation</keyword>
<dbReference type="InterPro" id="IPR055261">
    <property type="entry name" value="PI_transfer_N"/>
</dbReference>
<sequence length="1297" mass="144124">MPLREYRIPMPMTVEEYRIAQLYMIQKKSRVESQGRDCGVEIMINEPYTEGPGGAGQFTKKVYHISRFLPGWFRGILPKQLSPEVYEEAWNAYPYTKTRYTSPHVSKFSLEIETVYHPDAGTQDNVFQLNDKDLKARTVDVIDIVKDSVPSHDYLEAEDPRLYVSERTGRGPLDNNWIEDYKAHPKKGPVMCAYKICRLEFKYWGMQSKLEEYICYMIRRTMVRAHRQAWCWQDEYHGLTISDIRRLERETQLALAARMANSDENMPPPASNSSLSAASPTVNITLKSSSRRNSLTRVASLETTPSHKNPAGAILDRSRSGSKQSFHSPNGSFATDSCGVLEGLRTDLEDGSEDEFFDAPDSFIESEEAKVTPLVKWSSMELVEEDEVPSTSVNAKDDSIFSANFKSDRMRLVLTQAPRMTDMTEDVSETCPTSVLILVFHGGCILDNSSTIDLNGNRADISTFSSCFETVINAHYPSLSGHVVVKGVRCPPICAEPLSVLSSLTPYSFDAVSSTEPSHISQDLNHLSALSLFATSSSTYRETLSKCINKANQIYSDFLHSAEGKGYKGPVCLVGDNTAGLLVYDALCRYGTHEGSSSSISSERNNENYPPPPFSAPATVGSSSSCGGAVAGSTAIPACTTNGSKQPEAPVSSRPMLRPTTYPASRSLSNPGTAVTQLPNIPVFASLNESGRYLSAPIVDKTVGRRASDHTSSSEAALRFDFDVGDVFMFGCPLGLILAYRKFCENTDDRYGPPQRPWCSQLFNLFHAMDPSATRIEPLLAAKFAFLKPVSVPRYQKFPLGDGRSLFLYEQVQQNKHLFEEKSYENTGDMGNPSDQLFSLQTVGHVSRNWWGSKRIDYALYCPEGAGSFPTSALPHLFHASFWESLDVVAFMIRQIFQPDNAFANDESNFRLSFSSQRPTEKWLRRRTSIKLKNMHPNHRGNDVVVGENQAQTLHARFMYGPLDLLTLTGERVDIYVMTQPPSGEWVLFGTEVTSGHGRVDFTVPDDKKLGLGMYPVKMVVRGDHTSVDLYLTVVPARTEAVVFSIDGSFTASLSVTGKDPKVRAGAVDIVRHWQELGYLIVYITGRPDMQHQAVVRWLAHHNFPHGMVSFSEGVTTDPQRQKSDYLKDLIEQAGVVIRFAYGSAKDIQVYSSVGLKPDQIYCIGKASKRFQEKATMLNDGYSAHLNALMAPGGSRPAQGNARMMIRRGCFSLPVPTSAPEIRRNKSINRQRRTSQFPESPPPSSGTSGSASSHSPYTPRFSFRAHDESSPKEEKDNQSLKGSIGGGGKRRGFFHRF</sequence>
<dbReference type="InterPro" id="IPR036412">
    <property type="entry name" value="HAD-like_sf"/>
</dbReference>
<reference evidence="8 9" key="1">
    <citation type="journal article" date="2016" name="Nat. Commun.">
        <title>Extremotolerant tardigrade genome and improved radiotolerance of human cultured cells by tardigrade-unique protein.</title>
        <authorList>
            <person name="Hashimoto T."/>
            <person name="Horikawa D.D."/>
            <person name="Saito Y."/>
            <person name="Kuwahara H."/>
            <person name="Kozuka-Hata H."/>
            <person name="Shin-I T."/>
            <person name="Minakuchi Y."/>
            <person name="Ohishi K."/>
            <person name="Motoyama A."/>
            <person name="Aizu T."/>
            <person name="Enomoto A."/>
            <person name="Kondo K."/>
            <person name="Tanaka S."/>
            <person name="Hara Y."/>
            <person name="Koshikawa S."/>
            <person name="Sagara H."/>
            <person name="Miura T."/>
            <person name="Yokobori S."/>
            <person name="Miyagawa K."/>
            <person name="Suzuki Y."/>
            <person name="Kubo T."/>
            <person name="Oyama M."/>
            <person name="Kohara Y."/>
            <person name="Fujiyama A."/>
            <person name="Arakawa K."/>
            <person name="Katayama T."/>
            <person name="Toyoda A."/>
            <person name="Kunieda T."/>
        </authorList>
    </citation>
    <scope>NUCLEOTIDE SEQUENCE [LARGE SCALE GENOMIC DNA]</scope>
    <source>
        <strain evidence="8 9">YOKOZUNA-1</strain>
    </source>
</reference>
<keyword evidence="5" id="KW-0106">Calcium</keyword>
<dbReference type="SUPFAM" id="SSF55961">
    <property type="entry name" value="Bet v1-like"/>
    <property type="match status" value="1"/>
</dbReference>
<evidence type="ECO:0000313" key="9">
    <source>
        <dbReference type="Proteomes" id="UP000186922"/>
    </source>
</evidence>
<feature type="region of interest" description="Disordered" evidence="6">
    <location>
        <begin position="303"/>
        <end position="334"/>
    </location>
</feature>
<dbReference type="InterPro" id="IPR023393">
    <property type="entry name" value="START-like_dom_sf"/>
</dbReference>
<dbReference type="Pfam" id="PF24694">
    <property type="entry name" value="LNS2_PITM1-3"/>
    <property type="match status" value="1"/>
</dbReference>
<dbReference type="GO" id="GO:0046872">
    <property type="term" value="F:metal ion binding"/>
    <property type="evidence" value="ECO:0007669"/>
    <property type="project" value="InterPro"/>
</dbReference>
<dbReference type="SMART" id="SM01127">
    <property type="entry name" value="DDHD"/>
    <property type="match status" value="1"/>
</dbReference>
<dbReference type="GO" id="GO:0008526">
    <property type="term" value="F:phosphatidylinositol transfer activity"/>
    <property type="evidence" value="ECO:0007669"/>
    <property type="project" value="TreeGrafter"/>
</dbReference>
<dbReference type="Pfam" id="PF24695">
    <property type="entry name" value="PITM1-3"/>
    <property type="match status" value="1"/>
</dbReference>
<dbReference type="GO" id="GO:0071944">
    <property type="term" value="C:cell periphery"/>
    <property type="evidence" value="ECO:0007669"/>
    <property type="project" value="UniProtKB-ARBA"/>
</dbReference>
<name>A0A1D1VR65_RAMVA</name>
<dbReference type="PANTHER" id="PTHR10658:SF81">
    <property type="entry name" value="PROTEIN RETINAL DEGENERATION B"/>
    <property type="match status" value="1"/>
</dbReference>
<dbReference type="Pfam" id="PF02862">
    <property type="entry name" value="DDHD"/>
    <property type="match status" value="2"/>
</dbReference>
<dbReference type="EMBL" id="BDGG01000010">
    <property type="protein sequence ID" value="GAV04055.1"/>
    <property type="molecule type" value="Genomic_DNA"/>
</dbReference>
<evidence type="ECO:0000259" key="7">
    <source>
        <dbReference type="PROSITE" id="PS51043"/>
    </source>
</evidence>
<dbReference type="GO" id="GO:0035091">
    <property type="term" value="F:phosphatidylinositol binding"/>
    <property type="evidence" value="ECO:0007669"/>
    <property type="project" value="TreeGrafter"/>
</dbReference>